<evidence type="ECO:0000256" key="2">
    <source>
        <dbReference type="ARBA" id="ARBA00022679"/>
    </source>
</evidence>
<dbReference type="GO" id="GO:0000287">
    <property type="term" value="F:magnesium ion binding"/>
    <property type="evidence" value="ECO:0007669"/>
    <property type="project" value="InterPro"/>
</dbReference>
<dbReference type="InterPro" id="IPR008278">
    <property type="entry name" value="4-PPantetheinyl_Trfase_dom"/>
</dbReference>
<feature type="domain" description="4'-phosphopantetheinyl transferase" evidence="3">
    <location>
        <begin position="165"/>
        <end position="247"/>
    </location>
</feature>
<evidence type="ECO:0000313" key="4">
    <source>
        <dbReference type="EMBL" id="CAE0187928.1"/>
    </source>
</evidence>
<dbReference type="AlphaFoldDB" id="A0A7S3C6Y9"/>
<gene>
    <name evidence="4" type="ORF">CROS1456_LOCUS996</name>
    <name evidence="5" type="ORF">HKI87_14g76750</name>
</gene>
<evidence type="ECO:0000259" key="3">
    <source>
        <dbReference type="Pfam" id="PF01648"/>
    </source>
</evidence>
<keyword evidence="6" id="KW-1185">Reference proteome</keyword>
<dbReference type="SUPFAM" id="SSF56214">
    <property type="entry name" value="4'-phosphopantetheinyl transferase"/>
    <property type="match status" value="2"/>
</dbReference>
<dbReference type="PANTHER" id="PTHR12215">
    <property type="entry name" value="PHOSPHOPANTETHEINE TRANSFERASE"/>
    <property type="match status" value="1"/>
</dbReference>
<reference evidence="5 6" key="2">
    <citation type="submission" date="2024-03" db="EMBL/GenBank/DDBJ databases">
        <title>Complete genome sequence of the green alga Chloropicon roscoffensis RCC1871.</title>
        <authorList>
            <person name="Lemieux C."/>
            <person name="Pombert J.-F."/>
            <person name="Otis C."/>
            <person name="Turmel M."/>
        </authorList>
    </citation>
    <scope>NUCLEOTIDE SEQUENCE [LARGE SCALE GENOMIC DNA]</scope>
    <source>
        <strain evidence="5 6">RCC1871</strain>
    </source>
</reference>
<dbReference type="EC" id="2.7.8.7" evidence="1"/>
<dbReference type="EMBL" id="HBHZ01001252">
    <property type="protein sequence ID" value="CAE0187928.1"/>
    <property type="molecule type" value="Transcribed_RNA"/>
</dbReference>
<dbReference type="Pfam" id="PF01648">
    <property type="entry name" value="ACPS"/>
    <property type="match status" value="1"/>
</dbReference>
<evidence type="ECO:0000313" key="5">
    <source>
        <dbReference type="EMBL" id="WZN66112.1"/>
    </source>
</evidence>
<protein>
    <recommendedName>
        <fullName evidence="1">holo-[acyl-carrier-protein] synthase</fullName>
        <ecNumber evidence="1">2.7.8.7</ecNumber>
    </recommendedName>
</protein>
<evidence type="ECO:0000256" key="1">
    <source>
        <dbReference type="ARBA" id="ARBA00013172"/>
    </source>
</evidence>
<dbReference type="Gene3D" id="3.90.470.20">
    <property type="entry name" value="4'-phosphopantetheinyl transferase domain"/>
    <property type="match status" value="1"/>
</dbReference>
<accession>A0A7S3C6Y9</accession>
<dbReference type="EMBL" id="CP151514">
    <property type="protein sequence ID" value="WZN66112.1"/>
    <property type="molecule type" value="Genomic_DNA"/>
</dbReference>
<name>A0A7S3C6Y9_9CHLO</name>
<dbReference type="GO" id="GO:0005829">
    <property type="term" value="C:cytosol"/>
    <property type="evidence" value="ECO:0007669"/>
    <property type="project" value="TreeGrafter"/>
</dbReference>
<proteinExistence type="predicted"/>
<sequence>MVAALLLRQRGCTRCLSATGSGRGLARRDAPFCWRPCPRTARAHAGLAARAAHGQSGQSVDVYWLSLCKVGMEAAKLVGERHLGVEDWENARAARDEGTRLQRLVSSAMRRRVLARYSGGGSGKTLAFGREEGGKPFLVDGAGDIHFNVTHTPTLVGVCVGIGGPVGIDSENGRRELRGSVGKIAKRWFSAQELAALEACEDEAAARRRFYRLWTLKEAFLKATGMGISSSVSLRGCAFDFADGGVGPGREPSTDIRFEILGGGSDGLRGEDWGFATIEPVRGDFLSVCWKRGDREGVTVRTHRCDIDEDTGDFLFS</sequence>
<keyword evidence="2 5" id="KW-0808">Transferase</keyword>
<dbReference type="GO" id="GO:0008897">
    <property type="term" value="F:holo-[acyl-carrier-protein] synthase activity"/>
    <property type="evidence" value="ECO:0007669"/>
    <property type="project" value="UniProtKB-EC"/>
</dbReference>
<dbReference type="InterPro" id="IPR050559">
    <property type="entry name" value="P-Pant_transferase_sf"/>
</dbReference>
<dbReference type="GO" id="GO:0019878">
    <property type="term" value="P:lysine biosynthetic process via aminoadipic acid"/>
    <property type="evidence" value="ECO:0007669"/>
    <property type="project" value="TreeGrafter"/>
</dbReference>
<evidence type="ECO:0000313" key="6">
    <source>
        <dbReference type="Proteomes" id="UP001472866"/>
    </source>
</evidence>
<organism evidence="4">
    <name type="scientific">Chloropicon roscoffensis</name>
    <dbReference type="NCBI Taxonomy" id="1461544"/>
    <lineage>
        <taxon>Eukaryota</taxon>
        <taxon>Viridiplantae</taxon>
        <taxon>Chlorophyta</taxon>
        <taxon>Chloropicophyceae</taxon>
        <taxon>Chloropicales</taxon>
        <taxon>Chloropicaceae</taxon>
        <taxon>Chloropicon</taxon>
    </lineage>
</organism>
<dbReference type="PANTHER" id="PTHR12215:SF15">
    <property type="entry name" value="4'-PHOSPHOPANTETHEINYL TRANSFERASE SUPERFAMILY-RELATED"/>
    <property type="match status" value="1"/>
</dbReference>
<dbReference type="Proteomes" id="UP001472866">
    <property type="component" value="Chromosome 14"/>
</dbReference>
<dbReference type="InterPro" id="IPR037143">
    <property type="entry name" value="4-PPantetheinyl_Trfase_dom_sf"/>
</dbReference>
<reference evidence="4" key="1">
    <citation type="submission" date="2021-01" db="EMBL/GenBank/DDBJ databases">
        <authorList>
            <person name="Corre E."/>
            <person name="Pelletier E."/>
            <person name="Niang G."/>
            <person name="Scheremetjew M."/>
            <person name="Finn R."/>
            <person name="Kale V."/>
            <person name="Holt S."/>
            <person name="Cochrane G."/>
            <person name="Meng A."/>
            <person name="Brown T."/>
            <person name="Cohen L."/>
        </authorList>
    </citation>
    <scope>NUCLEOTIDE SEQUENCE</scope>
    <source>
        <strain evidence="4">RCC1871</strain>
    </source>
</reference>